<dbReference type="AlphaFoldDB" id="A0A448MPX4"/>
<evidence type="ECO:0000256" key="6">
    <source>
        <dbReference type="ARBA" id="ARBA00022679"/>
    </source>
</evidence>
<dbReference type="Proteomes" id="UP000278733">
    <property type="component" value="Chromosome"/>
</dbReference>
<evidence type="ECO:0000256" key="2">
    <source>
        <dbReference type="ARBA" id="ARBA00005684"/>
    </source>
</evidence>
<dbReference type="Gene3D" id="3.20.20.80">
    <property type="entry name" value="Glycosidases"/>
    <property type="match status" value="1"/>
</dbReference>
<evidence type="ECO:0000256" key="4">
    <source>
        <dbReference type="ARBA" id="ARBA00020295"/>
    </source>
</evidence>
<evidence type="ECO:0000256" key="9">
    <source>
        <dbReference type="ARBA" id="ARBA00031501"/>
    </source>
</evidence>
<protein>
    <recommendedName>
        <fullName evidence="4">4-alpha-glucanotransferase</fullName>
        <ecNumber evidence="3">2.4.1.25</ecNumber>
    </recommendedName>
    <alternativeName>
        <fullName evidence="8">Amylomaltase</fullName>
    </alternativeName>
    <alternativeName>
        <fullName evidence="9">Disproportionating enzyme</fullName>
    </alternativeName>
</protein>
<sequence>MANPSINYNKLRRLTLSVFSAIAGNPHLIDFDLLAQMGLLKKKIIFLPILAMTQHKLIMSVFLRKTPNFGNCSKNFVENNEFHPAFENFEKNNRTWLSDYAEFMAIKEHFGNHALQEWDDKQIIARDPKP</sequence>
<evidence type="ECO:0000256" key="3">
    <source>
        <dbReference type="ARBA" id="ARBA00012560"/>
    </source>
</evidence>
<comment type="similarity">
    <text evidence="2">Belongs to the disproportionating enzyme family.</text>
</comment>
<dbReference type="GO" id="GO:0005975">
    <property type="term" value="P:carbohydrate metabolic process"/>
    <property type="evidence" value="ECO:0007669"/>
    <property type="project" value="InterPro"/>
</dbReference>
<dbReference type="InterPro" id="IPR003385">
    <property type="entry name" value="Glyco_hydro_77"/>
</dbReference>
<gene>
    <name evidence="10" type="primary">malQ_2</name>
    <name evidence="10" type="ORF">NCTC8284_02373</name>
</gene>
<proteinExistence type="inferred from homology"/>
<name>A0A448MPX4_9PAST</name>
<dbReference type="EC" id="2.4.1.25" evidence="3"/>
<evidence type="ECO:0000313" key="10">
    <source>
        <dbReference type="EMBL" id="VEH67187.1"/>
    </source>
</evidence>
<dbReference type="GO" id="GO:0004134">
    <property type="term" value="F:4-alpha-glucanotransferase activity"/>
    <property type="evidence" value="ECO:0007669"/>
    <property type="project" value="UniProtKB-EC"/>
</dbReference>
<accession>A0A448MPX4</accession>
<keyword evidence="5 10" id="KW-0328">Glycosyltransferase</keyword>
<dbReference type="Pfam" id="PF02446">
    <property type="entry name" value="Glyco_hydro_77"/>
    <property type="match status" value="1"/>
</dbReference>
<dbReference type="InterPro" id="IPR017853">
    <property type="entry name" value="GH"/>
</dbReference>
<evidence type="ECO:0000256" key="7">
    <source>
        <dbReference type="ARBA" id="ARBA00023277"/>
    </source>
</evidence>
<dbReference type="KEGG" id="rpne:NCTC8284_02373"/>
<evidence type="ECO:0000256" key="5">
    <source>
        <dbReference type="ARBA" id="ARBA00022676"/>
    </source>
</evidence>
<keyword evidence="6 10" id="KW-0808">Transferase</keyword>
<evidence type="ECO:0000256" key="8">
    <source>
        <dbReference type="ARBA" id="ARBA00031423"/>
    </source>
</evidence>
<dbReference type="EMBL" id="LR134405">
    <property type="protein sequence ID" value="VEH67187.1"/>
    <property type="molecule type" value="Genomic_DNA"/>
</dbReference>
<organism evidence="10 11">
    <name type="scientific">Rodentibacter pneumotropicus</name>
    <dbReference type="NCBI Taxonomy" id="758"/>
    <lineage>
        <taxon>Bacteria</taxon>
        <taxon>Pseudomonadati</taxon>
        <taxon>Pseudomonadota</taxon>
        <taxon>Gammaproteobacteria</taxon>
        <taxon>Pasteurellales</taxon>
        <taxon>Pasteurellaceae</taxon>
        <taxon>Rodentibacter</taxon>
    </lineage>
</organism>
<reference evidence="10 11" key="1">
    <citation type="submission" date="2018-12" db="EMBL/GenBank/DDBJ databases">
        <authorList>
            <consortium name="Pathogen Informatics"/>
        </authorList>
    </citation>
    <scope>NUCLEOTIDE SEQUENCE [LARGE SCALE GENOMIC DNA]</scope>
    <source>
        <strain evidence="10 11">NCTC8284</strain>
    </source>
</reference>
<comment type="catalytic activity">
    <reaction evidence="1">
        <text>Transfers a segment of a (1-&gt;4)-alpha-D-glucan to a new position in an acceptor, which may be glucose or a (1-&gt;4)-alpha-D-glucan.</text>
        <dbReference type="EC" id="2.4.1.25"/>
    </reaction>
</comment>
<evidence type="ECO:0000256" key="1">
    <source>
        <dbReference type="ARBA" id="ARBA00000439"/>
    </source>
</evidence>
<keyword evidence="7" id="KW-0119">Carbohydrate metabolism</keyword>
<dbReference type="SUPFAM" id="SSF51445">
    <property type="entry name" value="(Trans)glycosidases"/>
    <property type="match status" value="1"/>
</dbReference>
<evidence type="ECO:0000313" key="11">
    <source>
        <dbReference type="Proteomes" id="UP000278733"/>
    </source>
</evidence>